<dbReference type="CDD" id="cd03808">
    <property type="entry name" value="GT4_CapM-like"/>
    <property type="match status" value="1"/>
</dbReference>
<name>A0A418NFI8_9SPHN</name>
<dbReference type="AlphaFoldDB" id="A0A418NFI8"/>
<evidence type="ECO:0000313" key="3">
    <source>
        <dbReference type="EMBL" id="RIV80701.1"/>
    </source>
</evidence>
<dbReference type="Pfam" id="PF13692">
    <property type="entry name" value="Glyco_trans_1_4"/>
    <property type="match status" value="1"/>
</dbReference>
<feature type="domain" description="Glycosyltransferase subfamily 4-like N-terminal" evidence="1">
    <location>
        <begin position="25"/>
        <end position="172"/>
    </location>
</feature>
<organism evidence="2 4">
    <name type="scientific">Pelagerythrobacter aerophilus</name>
    <dbReference type="NCBI Taxonomy" id="2306995"/>
    <lineage>
        <taxon>Bacteria</taxon>
        <taxon>Pseudomonadati</taxon>
        <taxon>Pseudomonadota</taxon>
        <taxon>Alphaproteobacteria</taxon>
        <taxon>Sphingomonadales</taxon>
        <taxon>Erythrobacteraceae</taxon>
        <taxon>Pelagerythrobacter</taxon>
    </lineage>
</organism>
<dbReference type="Proteomes" id="UP000285092">
    <property type="component" value="Unassembled WGS sequence"/>
</dbReference>
<dbReference type="InterPro" id="IPR028098">
    <property type="entry name" value="Glyco_trans_4-like_N"/>
</dbReference>
<gene>
    <name evidence="3" type="ORF">D2V04_01570</name>
    <name evidence="2" type="ORF">D2V04_17555</name>
</gene>
<dbReference type="PANTHER" id="PTHR12526">
    <property type="entry name" value="GLYCOSYLTRANSFERASE"/>
    <property type="match status" value="1"/>
</dbReference>
<dbReference type="OrthoDB" id="9790710at2"/>
<dbReference type="RefSeq" id="WP_119511610.1">
    <property type="nucleotide sequence ID" value="NZ_QXFK01000008.1"/>
</dbReference>
<accession>A0A418NFI8</accession>
<keyword evidence="4" id="KW-1185">Reference proteome</keyword>
<sequence length="383" mass="41563">MALAPPRFLLIGALPLSLVNFRAPLLRALRDAGCEVHVAAAAIEADPATANALREMGVTAHSVPIARAGLNPAADLRALIALVQLMRRIKPTLILSYTIKPVVWGTLAGWLAGVPQRYAMITGLGYAFTGEAKGKRRIVQRISRTLYRIALARAHGVFFQNPDDLAMFRDFGLLLPLTPVTIVNGSGVDLVHYPPRPMPKGPLRFLMIARLLGDKGVREYVAAAECVRQTYPDASFHLVGGIDPNPNAISEAEVTRWAEEGHIVWHGEQADVRPFLAEAHVFVLPSYREGTPRTVLEALATGRPVITTDAPGCRETIEDGISGFLVAPQSVEQLTDAMFRILAAPRAIDGMGAKALERAREKYSAEKVTVVMFSAMGITDRRA</sequence>
<proteinExistence type="predicted"/>
<evidence type="ECO:0000313" key="4">
    <source>
        <dbReference type="Proteomes" id="UP000285092"/>
    </source>
</evidence>
<dbReference type="PANTHER" id="PTHR12526:SF638">
    <property type="entry name" value="SPORE COAT PROTEIN SA"/>
    <property type="match status" value="1"/>
</dbReference>
<dbReference type="Pfam" id="PF13579">
    <property type="entry name" value="Glyco_trans_4_4"/>
    <property type="match status" value="1"/>
</dbReference>
<comment type="caution">
    <text evidence="2">The sequence shown here is derived from an EMBL/GenBank/DDBJ whole genome shotgun (WGS) entry which is preliminary data.</text>
</comment>
<dbReference type="Gene3D" id="3.40.50.2000">
    <property type="entry name" value="Glycogen Phosphorylase B"/>
    <property type="match status" value="2"/>
</dbReference>
<keyword evidence="2" id="KW-0808">Transferase</keyword>
<evidence type="ECO:0000259" key="1">
    <source>
        <dbReference type="Pfam" id="PF13579"/>
    </source>
</evidence>
<dbReference type="EMBL" id="QXFK01000008">
    <property type="protein sequence ID" value="RIV80701.1"/>
    <property type="molecule type" value="Genomic_DNA"/>
</dbReference>
<dbReference type="EMBL" id="QXFK01000019">
    <property type="protein sequence ID" value="RIV76044.1"/>
    <property type="molecule type" value="Genomic_DNA"/>
</dbReference>
<protein>
    <submittedName>
        <fullName evidence="2">Glycosyltransferase family 1 protein</fullName>
    </submittedName>
</protein>
<dbReference type="SUPFAM" id="SSF53756">
    <property type="entry name" value="UDP-Glycosyltransferase/glycogen phosphorylase"/>
    <property type="match status" value="1"/>
</dbReference>
<evidence type="ECO:0000313" key="2">
    <source>
        <dbReference type="EMBL" id="RIV76044.1"/>
    </source>
</evidence>
<reference evidence="2 4" key="1">
    <citation type="submission" date="2018-08" db="EMBL/GenBank/DDBJ databases">
        <title>Altererythrobacter sp.Ery1 and Ery12, the genome sequencing of novel strains in genus Alterythrobacter.</title>
        <authorList>
            <person name="Cheng H."/>
            <person name="Wu Y.-H."/>
            <person name="Fang C."/>
            <person name="Xu X.-W."/>
        </authorList>
    </citation>
    <scope>NUCLEOTIDE SEQUENCE [LARGE SCALE GENOMIC DNA]</scope>
    <source>
        <strain evidence="2 4">Ery1</strain>
    </source>
</reference>
<dbReference type="GO" id="GO:0016757">
    <property type="term" value="F:glycosyltransferase activity"/>
    <property type="evidence" value="ECO:0007669"/>
    <property type="project" value="UniProtKB-ARBA"/>
</dbReference>